<dbReference type="Pfam" id="PF07228">
    <property type="entry name" value="SpoIIE"/>
    <property type="match status" value="1"/>
</dbReference>
<dbReference type="Gene3D" id="3.30.450.40">
    <property type="match status" value="2"/>
</dbReference>
<dbReference type="Gene3D" id="3.60.40.10">
    <property type="entry name" value="PPM-type phosphatase domain"/>
    <property type="match status" value="1"/>
</dbReference>
<proteinExistence type="predicted"/>
<keyword evidence="4" id="KW-1185">Reference proteome</keyword>
<dbReference type="EMBL" id="JBHTMM010000150">
    <property type="protein sequence ID" value="MFD1312977.1"/>
    <property type="molecule type" value="Genomic_DNA"/>
</dbReference>
<dbReference type="SMART" id="SM00331">
    <property type="entry name" value="PP2C_SIG"/>
    <property type="match status" value="1"/>
</dbReference>
<dbReference type="SUPFAM" id="SSF55781">
    <property type="entry name" value="GAF domain-like"/>
    <property type="match status" value="2"/>
</dbReference>
<name>A0ABW3XU21_9ACTN</name>
<dbReference type="Proteomes" id="UP001597058">
    <property type="component" value="Unassembled WGS sequence"/>
</dbReference>
<dbReference type="InterPro" id="IPR029016">
    <property type="entry name" value="GAF-like_dom_sf"/>
</dbReference>
<dbReference type="InterPro" id="IPR036457">
    <property type="entry name" value="PPM-type-like_dom_sf"/>
</dbReference>
<dbReference type="CDD" id="cd00130">
    <property type="entry name" value="PAS"/>
    <property type="match status" value="1"/>
</dbReference>
<dbReference type="InterPro" id="IPR035965">
    <property type="entry name" value="PAS-like_dom_sf"/>
</dbReference>
<comment type="caution">
    <text evidence="3">The sequence shown here is derived from an EMBL/GenBank/DDBJ whole genome shotgun (WGS) entry which is preliminary data.</text>
</comment>
<reference evidence="4" key="1">
    <citation type="journal article" date="2019" name="Int. J. Syst. Evol. Microbiol.">
        <title>The Global Catalogue of Microorganisms (GCM) 10K type strain sequencing project: providing services to taxonomists for standard genome sequencing and annotation.</title>
        <authorList>
            <consortium name="The Broad Institute Genomics Platform"/>
            <consortium name="The Broad Institute Genome Sequencing Center for Infectious Disease"/>
            <person name="Wu L."/>
            <person name="Ma J."/>
        </authorList>
    </citation>
    <scope>NUCLEOTIDE SEQUENCE [LARGE SCALE GENOMIC DNA]</scope>
    <source>
        <strain evidence="4">CGMCC 4.7020</strain>
    </source>
</reference>
<dbReference type="InterPro" id="IPR001932">
    <property type="entry name" value="PPM-type_phosphatase-like_dom"/>
</dbReference>
<evidence type="ECO:0000256" key="1">
    <source>
        <dbReference type="ARBA" id="ARBA00022801"/>
    </source>
</evidence>
<evidence type="ECO:0000313" key="4">
    <source>
        <dbReference type="Proteomes" id="UP001597058"/>
    </source>
</evidence>
<dbReference type="PROSITE" id="PS50112">
    <property type="entry name" value="PAS"/>
    <property type="match status" value="1"/>
</dbReference>
<dbReference type="PANTHER" id="PTHR43156:SF2">
    <property type="entry name" value="STAGE II SPORULATION PROTEIN E"/>
    <property type="match status" value="1"/>
</dbReference>
<dbReference type="InterPro" id="IPR052016">
    <property type="entry name" value="Bact_Sigma-Reg"/>
</dbReference>
<organism evidence="3 4">
    <name type="scientific">Streptomyces kaempferi</name>
    <dbReference type="NCBI Taxonomy" id="333725"/>
    <lineage>
        <taxon>Bacteria</taxon>
        <taxon>Bacillati</taxon>
        <taxon>Actinomycetota</taxon>
        <taxon>Actinomycetes</taxon>
        <taxon>Kitasatosporales</taxon>
        <taxon>Streptomycetaceae</taxon>
        <taxon>Streptomyces</taxon>
    </lineage>
</organism>
<dbReference type="PANTHER" id="PTHR43156">
    <property type="entry name" value="STAGE II SPORULATION PROTEIN E-RELATED"/>
    <property type="match status" value="1"/>
</dbReference>
<dbReference type="RefSeq" id="WP_381243271.1">
    <property type="nucleotide sequence ID" value="NZ_JBHSKH010000151.1"/>
</dbReference>
<evidence type="ECO:0000259" key="2">
    <source>
        <dbReference type="PROSITE" id="PS50112"/>
    </source>
</evidence>
<dbReference type="InterPro" id="IPR000014">
    <property type="entry name" value="PAS"/>
</dbReference>
<dbReference type="Gene3D" id="3.30.450.20">
    <property type="entry name" value="PAS domain"/>
    <property type="match status" value="1"/>
</dbReference>
<dbReference type="Pfam" id="PF13185">
    <property type="entry name" value="GAF_2"/>
    <property type="match status" value="1"/>
</dbReference>
<evidence type="ECO:0000313" key="3">
    <source>
        <dbReference type="EMBL" id="MFD1312977.1"/>
    </source>
</evidence>
<feature type="domain" description="PAS" evidence="2">
    <location>
        <begin position="184"/>
        <end position="210"/>
    </location>
</feature>
<dbReference type="SUPFAM" id="SSF55785">
    <property type="entry name" value="PYP-like sensor domain (PAS domain)"/>
    <property type="match status" value="1"/>
</dbReference>
<sequence length="688" mass="74347">MATLFRHLVTDSDASSAMLFLLSPKEPVLQLSMLYGTSWTVLSSWARIHVEEAVPAAEATRERRMVWVGDSEELALHYPRLALMVPEHAVAAAPIFSGAAVQGAACLLWPPSHPRRLRPEEAAAIETFCRRAGLLLQRSTRRGHPLLPGKRPMALTAERSRTPDQAEALAAHDYAMRLPGAMSLDLEGRITFVSNAASDLLGVGAADLLGARPWERLRWLGGSDFEDLFRATVIGHQPAQFNVTRAPDVYLSIELYPDASGVSVHMAALPRTTPACQHQHVLPFVEATESKPFHLLMHLAASLTETVRVSDVAETIANQFLPAFDATGLVLMTASEGRLRVVGHRGYDTAFLSLFDGHSLASDNPPAKALTGHGPLFFTSFDEFQQTYPEAVQYGTRNAWAFLPLIIRGRPVGILVLSFDRPRRFPPTERNLLVSVAGLVAQALDRACLHEARDDLARTLQTGLLPQRLPAVPGLRAAARYLPAAHGMDVGGDFYDLIRCGTAIATAVIGDVQGHNVRAAALMGQLRTAVHTHAAVGMRPDDLLTRTNQVMCDLDPGLFASCLCIQLDLVRRRALLATAGHLPPLLRHPDGRTEALALPPGLLLGIVADAHYVAVDIPLPSGLTLALYTDGLVEAPGIDIDDAIRALAGRLAHAPNDDIESLTETLVGDASLNPRTDDIAILLVHVTN</sequence>
<accession>A0ABW3XU21</accession>
<keyword evidence="1" id="KW-0378">Hydrolase</keyword>
<protein>
    <submittedName>
        <fullName evidence="3">SpoIIE family protein phosphatase</fullName>
    </submittedName>
</protein>
<gene>
    <name evidence="3" type="ORF">ACFQ5X_45450</name>
</gene>
<dbReference type="InterPro" id="IPR003018">
    <property type="entry name" value="GAF"/>
</dbReference>